<dbReference type="InterPro" id="IPR032465">
    <property type="entry name" value="ACMSD"/>
</dbReference>
<dbReference type="EMBL" id="FNVU01000006">
    <property type="protein sequence ID" value="SEG52634.1"/>
    <property type="molecule type" value="Genomic_DNA"/>
</dbReference>
<dbReference type="PANTHER" id="PTHR21240:SF30">
    <property type="entry name" value="AMIDOHYDROLASE-RELATED DOMAIN-CONTAINING PROTEIN-RELATED"/>
    <property type="match status" value="1"/>
</dbReference>
<evidence type="ECO:0000313" key="3">
    <source>
        <dbReference type="EMBL" id="SEG52634.1"/>
    </source>
</evidence>
<feature type="domain" description="Amidohydrolase-related" evidence="2">
    <location>
        <begin position="58"/>
        <end position="338"/>
    </location>
</feature>
<sequence>MPDTEGPRVIAVEEHFATARFWERTADQPAFPGEDAERVYSRSFIANEFISRRLTDLRTRLEEMDRTGVDVSVLSLNPPGVQLWSDTAMATSLAREMNDALADIVACNPTRFAALAAVAPQDPEAAAEEIRRATGTLGFGGVLIGSHTGGRYLDEPESEPILAAIEETGSTLYLHPRMPSPQMLAPFHPYGLQQAIWGFQAEAATHAMRLILSGAFDRHPDLRLVLGHLGEGIPYWLWRTDNLHAKTYAWARDVLDMVRLELRPSEYFQRNIWITTSGMFDHDALDYCLAKVGAERVLFAIDYPYEDSDVATRFLAEANLDDDQRAAISHRNAERLFRVPPAA</sequence>
<dbReference type="Pfam" id="PF04909">
    <property type="entry name" value="Amidohydro_2"/>
    <property type="match status" value="1"/>
</dbReference>
<dbReference type="RefSeq" id="WP_103886323.1">
    <property type="nucleotide sequence ID" value="NZ_FNVU01000006.1"/>
</dbReference>
<keyword evidence="1" id="KW-0456">Lyase</keyword>
<name>A0A1H6AWF3_9ACTN</name>
<gene>
    <name evidence="3" type="ORF">SAMN05216223_10613</name>
</gene>
<dbReference type="InterPro" id="IPR006680">
    <property type="entry name" value="Amidohydro-rel"/>
</dbReference>
<dbReference type="PANTHER" id="PTHR21240">
    <property type="entry name" value="2-AMINO-3-CARBOXYLMUCONATE-6-SEMIALDEHYDE DECARBOXYLASE"/>
    <property type="match status" value="1"/>
</dbReference>
<dbReference type="GO" id="GO:0019748">
    <property type="term" value="P:secondary metabolic process"/>
    <property type="evidence" value="ECO:0007669"/>
    <property type="project" value="TreeGrafter"/>
</dbReference>
<dbReference type="GO" id="GO:0016831">
    <property type="term" value="F:carboxy-lyase activity"/>
    <property type="evidence" value="ECO:0007669"/>
    <property type="project" value="InterPro"/>
</dbReference>
<evidence type="ECO:0000313" key="4">
    <source>
        <dbReference type="Proteomes" id="UP000236754"/>
    </source>
</evidence>
<accession>A0A1H6AWF3</accession>
<keyword evidence="4" id="KW-1185">Reference proteome</keyword>
<evidence type="ECO:0000259" key="2">
    <source>
        <dbReference type="Pfam" id="PF04909"/>
    </source>
</evidence>
<dbReference type="InterPro" id="IPR032466">
    <property type="entry name" value="Metal_Hydrolase"/>
</dbReference>
<reference evidence="3 4" key="1">
    <citation type="submission" date="2016-10" db="EMBL/GenBank/DDBJ databases">
        <authorList>
            <person name="de Groot N.N."/>
        </authorList>
    </citation>
    <scope>NUCLEOTIDE SEQUENCE [LARGE SCALE GENOMIC DNA]</scope>
    <source>
        <strain evidence="3 4">CGMCC 4.2023</strain>
    </source>
</reference>
<evidence type="ECO:0000256" key="1">
    <source>
        <dbReference type="ARBA" id="ARBA00023239"/>
    </source>
</evidence>
<dbReference type="OrthoDB" id="8673173at2"/>
<dbReference type="GO" id="GO:0016787">
    <property type="term" value="F:hydrolase activity"/>
    <property type="evidence" value="ECO:0007669"/>
    <property type="project" value="InterPro"/>
</dbReference>
<dbReference type="AlphaFoldDB" id="A0A1H6AWF3"/>
<dbReference type="GO" id="GO:0005829">
    <property type="term" value="C:cytosol"/>
    <property type="evidence" value="ECO:0007669"/>
    <property type="project" value="TreeGrafter"/>
</dbReference>
<organism evidence="3 4">
    <name type="scientific">Actinacidiphila yanglinensis</name>
    <dbReference type="NCBI Taxonomy" id="310779"/>
    <lineage>
        <taxon>Bacteria</taxon>
        <taxon>Bacillati</taxon>
        <taxon>Actinomycetota</taxon>
        <taxon>Actinomycetes</taxon>
        <taxon>Kitasatosporales</taxon>
        <taxon>Streptomycetaceae</taxon>
        <taxon>Actinacidiphila</taxon>
    </lineage>
</organism>
<dbReference type="Proteomes" id="UP000236754">
    <property type="component" value="Unassembled WGS sequence"/>
</dbReference>
<proteinExistence type="predicted"/>
<protein>
    <recommendedName>
        <fullName evidence="2">Amidohydrolase-related domain-containing protein</fullName>
    </recommendedName>
</protein>
<dbReference type="SUPFAM" id="SSF51556">
    <property type="entry name" value="Metallo-dependent hydrolases"/>
    <property type="match status" value="1"/>
</dbReference>
<dbReference type="Gene3D" id="3.20.20.140">
    <property type="entry name" value="Metal-dependent hydrolases"/>
    <property type="match status" value="1"/>
</dbReference>